<feature type="compositionally biased region" description="Polar residues" evidence="2">
    <location>
        <begin position="405"/>
        <end position="420"/>
    </location>
</feature>
<protein>
    <submittedName>
        <fullName evidence="3">Hamartin-like</fullName>
    </submittedName>
</protein>
<dbReference type="InterPro" id="IPR016024">
    <property type="entry name" value="ARM-type_fold"/>
</dbReference>
<feature type="region of interest" description="Disordered" evidence="2">
    <location>
        <begin position="322"/>
        <end position="537"/>
    </location>
</feature>
<dbReference type="EMBL" id="MNPL01006330">
    <property type="protein sequence ID" value="OQR75468.1"/>
    <property type="molecule type" value="Genomic_DNA"/>
</dbReference>
<feature type="compositionally biased region" description="Basic and acidic residues" evidence="2">
    <location>
        <begin position="516"/>
        <end position="537"/>
    </location>
</feature>
<feature type="compositionally biased region" description="Basic and acidic residues" evidence="2">
    <location>
        <begin position="421"/>
        <end position="435"/>
    </location>
</feature>
<feature type="coiled-coil region" evidence="1">
    <location>
        <begin position="767"/>
        <end position="801"/>
    </location>
</feature>
<feature type="region of interest" description="Disordered" evidence="2">
    <location>
        <begin position="554"/>
        <end position="578"/>
    </location>
</feature>
<reference evidence="3 4" key="1">
    <citation type="journal article" date="2017" name="Gigascience">
        <title>Draft genome of the honey bee ectoparasitic mite, Tropilaelaps mercedesae, is shaped by the parasitic life history.</title>
        <authorList>
            <person name="Dong X."/>
            <person name="Armstrong S.D."/>
            <person name="Xia D."/>
            <person name="Makepeace B.L."/>
            <person name="Darby A.C."/>
            <person name="Kadowaki T."/>
        </authorList>
    </citation>
    <scope>NUCLEOTIDE SEQUENCE [LARGE SCALE GENOMIC DNA]</scope>
    <source>
        <strain evidence="3">Wuxi-XJTLU</strain>
    </source>
</reference>
<sequence>KDKDLIQQLVLLYLQSRSLRVLILLTGLRDPHHKWFFERCSEHLRSGDASVRTSALKMLLCVVQGDPPWLHDIHQKIVREMLHVVKESKESGEVTNCFIAIVIMASLLPLVPGAFDKRGLDNMFQAFSMAADMCVRKKQTMAELNRQHLCSGLFTFYKVLYSMFPCNFLAFLRTTYGSSNSTQNKPAWIEIVWPMMKRTYFHPFLVQYNVDSETHKDRWKGQQKHDIIGDCQNYFVEQQQQQQQQLRAFQEHQRDQSVIGSCRPKLPASKPCSIPKRAKDFVRDLPASDGVLGKTPHLLDVMSAHPPSDVSSSLGSVDIAEEAIAEDPPLKEIGEIAVGTSGGCTPQKGTPQKRRRRSSSNLPSIPSEGLEDDGKPQSGGGAGGGAFGTDSGLVEEDRSGDKGFCSTTQRLTQEPTNSISEHAENQDDPPAHSEMESLLARQRYLSQCQASPPGVGSGSPQGLGLTGRLTRSMSCPSTPQLSQQADDSGSLSEATSSSNEDLSSKCLSLSLWPHSPEPRKNKDPDALDEKSPAEILEEHMRACAAQVMREVELQQQQQQQQQQSGSASQCGPQGGSAGAMLRSYEREQSGAKDHQPTIVELQKSGQVRDIHEELKLKTLKISELQRSLDERDSAMEVEVRSLLERARKQEDEIKRIMVENHEIAISNTFNKNQLDDANTRVNHLGAKLHETQLNLESLRIKAEELAVYRDKCARLEQELIVLQEMYRRLEEINRRGTHDASQVHSRDELAKELKNCRSRMDYRKHEADAANERHKAMSARAEEAEKALDQARKMLLRTEMNAAEQIRAKDERIAALRKSHESLTSAVLRLHGQVDEHNAIKREHEFQQQLRKQGPDDASEGAVKEQLQVCAPEQQQGPAPGVRQQHKPLRNDEVTTIRNGRGNDDENSQGDRWS</sequence>
<feature type="region of interest" description="Disordered" evidence="2">
    <location>
        <begin position="846"/>
        <end position="914"/>
    </location>
</feature>
<proteinExistence type="predicted"/>
<dbReference type="OrthoDB" id="6022054at2759"/>
<dbReference type="AlphaFoldDB" id="A0A1V9XQ41"/>
<accession>A0A1V9XQ41</accession>
<feature type="compositionally biased region" description="Low complexity" evidence="2">
    <location>
        <begin position="554"/>
        <end position="571"/>
    </location>
</feature>
<gene>
    <name evidence="3" type="ORF">BIW11_08400</name>
</gene>
<comment type="caution">
    <text evidence="3">The sequence shown here is derived from an EMBL/GenBank/DDBJ whole genome shotgun (WGS) entry which is preliminary data.</text>
</comment>
<evidence type="ECO:0000313" key="4">
    <source>
        <dbReference type="Proteomes" id="UP000192247"/>
    </source>
</evidence>
<evidence type="ECO:0000313" key="3">
    <source>
        <dbReference type="EMBL" id="OQR75468.1"/>
    </source>
</evidence>
<dbReference type="Proteomes" id="UP000192247">
    <property type="component" value="Unassembled WGS sequence"/>
</dbReference>
<name>A0A1V9XQ41_9ACAR</name>
<evidence type="ECO:0000256" key="2">
    <source>
        <dbReference type="SAM" id="MobiDB-lite"/>
    </source>
</evidence>
<feature type="compositionally biased region" description="Polar residues" evidence="2">
    <location>
        <begin position="469"/>
        <end position="507"/>
    </location>
</feature>
<feature type="coiled-coil region" evidence="1">
    <location>
        <begin position="698"/>
        <end position="735"/>
    </location>
</feature>
<dbReference type="GO" id="GO:0008285">
    <property type="term" value="P:negative regulation of cell population proliferation"/>
    <property type="evidence" value="ECO:0007669"/>
    <property type="project" value="TreeGrafter"/>
</dbReference>
<dbReference type="InterPro" id="IPR007483">
    <property type="entry name" value="Hamartin"/>
</dbReference>
<dbReference type="GO" id="GO:0051726">
    <property type="term" value="P:regulation of cell cycle"/>
    <property type="evidence" value="ECO:0007669"/>
    <property type="project" value="TreeGrafter"/>
</dbReference>
<dbReference type="FunCoup" id="A0A1V9XQ41">
    <property type="interactions" value="1255"/>
</dbReference>
<dbReference type="GO" id="GO:0033596">
    <property type="term" value="C:TSC1-TSC2 complex"/>
    <property type="evidence" value="ECO:0007669"/>
    <property type="project" value="TreeGrafter"/>
</dbReference>
<dbReference type="STRING" id="418985.A0A1V9XQ41"/>
<feature type="compositionally biased region" description="Gly residues" evidence="2">
    <location>
        <begin position="455"/>
        <end position="465"/>
    </location>
</feature>
<dbReference type="SUPFAM" id="SSF48371">
    <property type="entry name" value="ARM repeat"/>
    <property type="match status" value="1"/>
</dbReference>
<dbReference type="Pfam" id="PF04388">
    <property type="entry name" value="Hamartin"/>
    <property type="match status" value="1"/>
</dbReference>
<keyword evidence="1" id="KW-0175">Coiled coil</keyword>
<dbReference type="PANTHER" id="PTHR15154:SF2">
    <property type="entry name" value="HAMARTIN"/>
    <property type="match status" value="1"/>
</dbReference>
<dbReference type="InParanoid" id="A0A1V9XQ41"/>
<evidence type="ECO:0000256" key="1">
    <source>
        <dbReference type="SAM" id="Coils"/>
    </source>
</evidence>
<feature type="non-terminal residue" evidence="3">
    <location>
        <position position="1"/>
    </location>
</feature>
<dbReference type="PANTHER" id="PTHR15154">
    <property type="entry name" value="HAMARTIN"/>
    <property type="match status" value="1"/>
</dbReference>
<organism evidence="3 4">
    <name type="scientific">Tropilaelaps mercedesae</name>
    <dbReference type="NCBI Taxonomy" id="418985"/>
    <lineage>
        <taxon>Eukaryota</taxon>
        <taxon>Metazoa</taxon>
        <taxon>Ecdysozoa</taxon>
        <taxon>Arthropoda</taxon>
        <taxon>Chelicerata</taxon>
        <taxon>Arachnida</taxon>
        <taxon>Acari</taxon>
        <taxon>Parasitiformes</taxon>
        <taxon>Mesostigmata</taxon>
        <taxon>Gamasina</taxon>
        <taxon>Dermanyssoidea</taxon>
        <taxon>Laelapidae</taxon>
        <taxon>Tropilaelaps</taxon>
    </lineage>
</organism>
<keyword evidence="4" id="KW-1185">Reference proteome</keyword>
<dbReference type="GO" id="GO:0032007">
    <property type="term" value="P:negative regulation of TOR signaling"/>
    <property type="evidence" value="ECO:0007669"/>
    <property type="project" value="TreeGrafter"/>
</dbReference>
<feature type="compositionally biased region" description="Gly residues" evidence="2">
    <location>
        <begin position="377"/>
        <end position="387"/>
    </location>
</feature>